<organism evidence="1 2">
    <name type="scientific">Dokdonia ponticola</name>
    <dbReference type="NCBI Taxonomy" id="2041041"/>
    <lineage>
        <taxon>Bacteria</taxon>
        <taxon>Pseudomonadati</taxon>
        <taxon>Bacteroidota</taxon>
        <taxon>Flavobacteriia</taxon>
        <taxon>Flavobacteriales</taxon>
        <taxon>Flavobacteriaceae</taxon>
        <taxon>Dokdonia</taxon>
    </lineage>
</organism>
<gene>
    <name evidence="1" type="ORF">ACFO3O_02985</name>
</gene>
<keyword evidence="2" id="KW-1185">Reference proteome</keyword>
<evidence type="ECO:0008006" key="3">
    <source>
        <dbReference type="Google" id="ProtNLM"/>
    </source>
</evidence>
<dbReference type="PROSITE" id="PS51257">
    <property type="entry name" value="PROKAR_LIPOPROTEIN"/>
    <property type="match status" value="1"/>
</dbReference>
<reference evidence="2" key="1">
    <citation type="journal article" date="2019" name="Int. J. Syst. Evol. Microbiol.">
        <title>The Global Catalogue of Microorganisms (GCM) 10K type strain sequencing project: providing services to taxonomists for standard genome sequencing and annotation.</title>
        <authorList>
            <consortium name="The Broad Institute Genomics Platform"/>
            <consortium name="The Broad Institute Genome Sequencing Center for Infectious Disease"/>
            <person name="Wu L."/>
            <person name="Ma J."/>
        </authorList>
    </citation>
    <scope>NUCLEOTIDE SEQUENCE [LARGE SCALE GENOMIC DNA]</scope>
    <source>
        <strain evidence="2">YJ-61-S</strain>
    </source>
</reference>
<evidence type="ECO:0000313" key="2">
    <source>
        <dbReference type="Proteomes" id="UP001596043"/>
    </source>
</evidence>
<comment type="caution">
    <text evidence="1">The sequence shown here is derived from an EMBL/GenBank/DDBJ whole genome shotgun (WGS) entry which is preliminary data.</text>
</comment>
<proteinExistence type="predicted"/>
<name>A0ABV9HTN9_9FLAO</name>
<dbReference type="EMBL" id="JBHSFV010000001">
    <property type="protein sequence ID" value="MFC4632853.1"/>
    <property type="molecule type" value="Genomic_DNA"/>
</dbReference>
<protein>
    <recommendedName>
        <fullName evidence="3">Lipoprotein</fullName>
    </recommendedName>
</protein>
<dbReference type="RefSeq" id="WP_379977016.1">
    <property type="nucleotide sequence ID" value="NZ_JBHSFV010000001.1"/>
</dbReference>
<evidence type="ECO:0000313" key="1">
    <source>
        <dbReference type="EMBL" id="MFC4632853.1"/>
    </source>
</evidence>
<sequence>MRLLHYIVVFIGLGMLTSCTPSLADMYGKEISNLRTQEEIDAYWKELERIDQKVLLDERDIATYDSISISNMIRVALLFEVPGKESYLQKGAVPVVALSHNFNKDAHLAYWPVIVKCAEMKGVIHDIGYPSYPLESFAYVFYDYSVFGQEERYPYLVEKLNKSTGGFVISQLEVAFKQAKKLRQLTEENIIGSWFIESIKGEKGKRTFEFIKMSDAAVYKKSRGRLQKLIQSGTDSKIYTIEKDPFGWYYELSDSGDLRLFDQNDMELITYTKVIK</sequence>
<accession>A0ABV9HTN9</accession>
<dbReference type="Proteomes" id="UP001596043">
    <property type="component" value="Unassembled WGS sequence"/>
</dbReference>